<dbReference type="InterPro" id="IPR054293">
    <property type="entry name" value="DUF7029"/>
</dbReference>
<protein>
    <recommendedName>
        <fullName evidence="3">DUF7029 domain-containing protein</fullName>
    </recommendedName>
</protein>
<evidence type="ECO:0000256" key="2">
    <source>
        <dbReference type="SAM" id="SignalP"/>
    </source>
</evidence>
<evidence type="ECO:0000313" key="5">
    <source>
        <dbReference type="Proteomes" id="UP000054481"/>
    </source>
</evidence>
<feature type="signal peptide" evidence="2">
    <location>
        <begin position="1"/>
        <end position="18"/>
    </location>
</feature>
<name>A0A0F7ZY50_9HYPO</name>
<organism evidence="4 5">
    <name type="scientific">Hirsutella minnesotensis 3608</name>
    <dbReference type="NCBI Taxonomy" id="1043627"/>
    <lineage>
        <taxon>Eukaryota</taxon>
        <taxon>Fungi</taxon>
        <taxon>Dikarya</taxon>
        <taxon>Ascomycota</taxon>
        <taxon>Pezizomycotina</taxon>
        <taxon>Sordariomycetes</taxon>
        <taxon>Hypocreomycetidae</taxon>
        <taxon>Hypocreales</taxon>
        <taxon>Ophiocordycipitaceae</taxon>
        <taxon>Hirsutella</taxon>
    </lineage>
</organism>
<dbReference type="OrthoDB" id="160645at2759"/>
<feature type="domain" description="DUF7029" evidence="3">
    <location>
        <begin position="65"/>
        <end position="161"/>
    </location>
</feature>
<feature type="chain" id="PRO_5002526421" description="DUF7029 domain-containing protein" evidence="2">
    <location>
        <begin position="19"/>
        <end position="516"/>
    </location>
</feature>
<keyword evidence="5" id="KW-1185">Reference proteome</keyword>
<evidence type="ECO:0000256" key="1">
    <source>
        <dbReference type="SAM" id="MobiDB-lite"/>
    </source>
</evidence>
<dbReference type="Pfam" id="PF22974">
    <property type="entry name" value="DUF7029"/>
    <property type="match status" value="1"/>
</dbReference>
<reference evidence="4 5" key="1">
    <citation type="journal article" date="2014" name="Genome Biol. Evol.">
        <title>Comparative genomics and transcriptomics analyses reveal divergent lifestyle features of nematode endoparasitic fungus Hirsutella minnesotensis.</title>
        <authorList>
            <person name="Lai Y."/>
            <person name="Liu K."/>
            <person name="Zhang X."/>
            <person name="Zhang X."/>
            <person name="Li K."/>
            <person name="Wang N."/>
            <person name="Shu C."/>
            <person name="Wu Y."/>
            <person name="Wang C."/>
            <person name="Bushley K.E."/>
            <person name="Xiang M."/>
            <person name="Liu X."/>
        </authorList>
    </citation>
    <scope>NUCLEOTIDE SEQUENCE [LARGE SCALE GENOMIC DNA]</scope>
    <source>
        <strain evidence="4 5">3608</strain>
    </source>
</reference>
<feature type="region of interest" description="Disordered" evidence="1">
    <location>
        <begin position="388"/>
        <end position="422"/>
    </location>
</feature>
<sequence length="516" mass="55718">MHKVSLAVVVARLALAMAADVNQTVELQPVADPSKNPSDEINIDLVQNTTMIWQKNDTGTVSVESRMQHPTVMLENIAAVKNVTCDDQTVRVTFSDANALNEAKQKWSQPGEFVVVTNTEGVCDGPNERGAYLVNKFTVDDASQRIDFSARRTDFSQVIASSEITIDSVALDPIPPPNLNRRKEFAFGKADQKTMTIPAANLAKTGPISVDMQEGHITMGYSVKGKILVFQDNKFLGGSLDVTASADAQAGFEVTSSQEFKNKFEKKMGELKFPVILAPPLFTLSPIINAECGMDVALSGKMDAQATMTLELPEAGFTIDFTDRSKSKAKPFQPKANTVARMSSQFSAQLTPYMKTSLGFAVESFGKKVASAGISMDAQMPSVFALDQAASGSTGQPDKKSGPKARSALIEPPAEFPKSVGEGDEAVGLSLRSDVSGLAERATCPNGLSRKSDLNLSIDAQAEARSKQYNINIFKKTIPIADGCYQPDFNKGQKQRRSLTSHGRNFRRLARVEASA</sequence>
<dbReference type="AlphaFoldDB" id="A0A0F7ZY50"/>
<gene>
    <name evidence="4" type="ORF">HIM_08702</name>
</gene>
<evidence type="ECO:0000259" key="3">
    <source>
        <dbReference type="Pfam" id="PF22974"/>
    </source>
</evidence>
<keyword evidence="2" id="KW-0732">Signal</keyword>
<dbReference type="Proteomes" id="UP000054481">
    <property type="component" value="Unassembled WGS sequence"/>
</dbReference>
<accession>A0A0F7ZY50</accession>
<evidence type="ECO:0000313" key="4">
    <source>
        <dbReference type="EMBL" id="KJZ71857.1"/>
    </source>
</evidence>
<proteinExistence type="predicted"/>
<dbReference type="EMBL" id="KQ030558">
    <property type="protein sequence ID" value="KJZ71857.1"/>
    <property type="molecule type" value="Genomic_DNA"/>
</dbReference>